<comment type="caution">
    <text evidence="2">The sequence shown here is derived from an EMBL/GenBank/DDBJ whole genome shotgun (WGS) entry which is preliminary data.</text>
</comment>
<feature type="transmembrane region" description="Helical" evidence="1">
    <location>
        <begin position="77"/>
        <end position="96"/>
    </location>
</feature>
<dbReference type="PATRIC" id="fig|74031.6.peg.1616"/>
<proteinExistence type="predicted"/>
<gene>
    <name evidence="2" type="ORF">ROTO_15830</name>
</gene>
<protein>
    <submittedName>
        <fullName evidence="2">Uncharacterized protein</fullName>
    </submittedName>
</protein>
<feature type="transmembrane region" description="Helical" evidence="1">
    <location>
        <begin position="42"/>
        <end position="65"/>
    </location>
</feature>
<reference evidence="3" key="1">
    <citation type="submission" date="2015-07" db="EMBL/GenBank/DDBJ databases">
        <title>Draft Genome Sequence of Roseovarius tolerans EL-164, a producer of N-Acylated Alanine Methyl Esters (NAMEs).</title>
        <authorList>
            <person name="Voget S."/>
            <person name="Bruns H."/>
            <person name="Wagner-Doebler I."/>
            <person name="Schulz S."/>
            <person name="Daniel R."/>
        </authorList>
    </citation>
    <scope>NUCLEOTIDE SEQUENCE [LARGE SCALE GENOMIC DNA]</scope>
    <source>
        <strain evidence="3">EL-164</strain>
    </source>
</reference>
<organism evidence="2 3">
    <name type="scientific">Roseovarius tolerans</name>
    <dbReference type="NCBI Taxonomy" id="74031"/>
    <lineage>
        <taxon>Bacteria</taxon>
        <taxon>Pseudomonadati</taxon>
        <taxon>Pseudomonadota</taxon>
        <taxon>Alphaproteobacteria</taxon>
        <taxon>Rhodobacterales</taxon>
        <taxon>Roseobacteraceae</taxon>
        <taxon>Roseovarius</taxon>
    </lineage>
</organism>
<feature type="transmembrane region" description="Helical" evidence="1">
    <location>
        <begin position="173"/>
        <end position="192"/>
    </location>
</feature>
<evidence type="ECO:0000313" key="3">
    <source>
        <dbReference type="Proteomes" id="UP000037046"/>
    </source>
</evidence>
<keyword evidence="1" id="KW-0812">Transmembrane</keyword>
<dbReference type="EMBL" id="LGVV01000016">
    <property type="protein sequence ID" value="KNX41858.1"/>
    <property type="molecule type" value="Genomic_DNA"/>
</dbReference>
<keyword evidence="1" id="KW-1133">Transmembrane helix</keyword>
<accession>A0A0L6CWL4</accession>
<feature type="transmembrane region" description="Helical" evidence="1">
    <location>
        <begin position="212"/>
        <end position="231"/>
    </location>
</feature>
<keyword evidence="3" id="KW-1185">Reference proteome</keyword>
<evidence type="ECO:0000313" key="2">
    <source>
        <dbReference type="EMBL" id="KNX41858.1"/>
    </source>
</evidence>
<keyword evidence="1" id="KW-0472">Membrane</keyword>
<evidence type="ECO:0000256" key="1">
    <source>
        <dbReference type="SAM" id="Phobius"/>
    </source>
</evidence>
<dbReference type="AlphaFoldDB" id="A0A0L6CWL4"/>
<name>A0A0L6CWL4_9RHOB</name>
<sequence>MLSDIFLAYVHVFFILLPALAVAVVALGAARAGLGGAALARAVLWPVGLLSLWGAVAMALSRSGAFMVPATLTDPPIVLFSMFAGALTLWLLATRTQTGQTILAQTDPGLLIAFQIPRVMGAIFLVGWVAGVIPWQFALLAGLGDIWAGYEGYRAWQACAKGAPDARAKVMRANIVGLGDFVVAVLVGITTSEGFAHLMAQETPNIINLHPLAMFPGYFVAIFLAFHFVSLSKLRSPSRFPAAA</sequence>
<dbReference type="Proteomes" id="UP000037046">
    <property type="component" value="Unassembled WGS sequence"/>
</dbReference>
<feature type="transmembrane region" description="Helical" evidence="1">
    <location>
        <begin position="6"/>
        <end position="30"/>
    </location>
</feature>